<feature type="region of interest" description="Disordered" evidence="1">
    <location>
        <begin position="28"/>
        <end position="47"/>
    </location>
</feature>
<evidence type="ECO:0000256" key="1">
    <source>
        <dbReference type="SAM" id="MobiDB-lite"/>
    </source>
</evidence>
<name>X6ML31_RETFI</name>
<evidence type="ECO:0000256" key="2">
    <source>
        <dbReference type="SAM" id="Phobius"/>
    </source>
</evidence>
<proteinExistence type="predicted"/>
<organism evidence="3 4">
    <name type="scientific">Reticulomyxa filosa</name>
    <dbReference type="NCBI Taxonomy" id="46433"/>
    <lineage>
        <taxon>Eukaryota</taxon>
        <taxon>Sar</taxon>
        <taxon>Rhizaria</taxon>
        <taxon>Retaria</taxon>
        <taxon>Foraminifera</taxon>
        <taxon>Monothalamids</taxon>
        <taxon>Reticulomyxidae</taxon>
        <taxon>Reticulomyxa</taxon>
    </lineage>
</organism>
<comment type="caution">
    <text evidence="3">The sequence shown here is derived from an EMBL/GenBank/DDBJ whole genome shotgun (WGS) entry which is preliminary data.</text>
</comment>
<evidence type="ECO:0000313" key="4">
    <source>
        <dbReference type="Proteomes" id="UP000023152"/>
    </source>
</evidence>
<dbReference type="EMBL" id="ASPP01019967">
    <property type="protein sequence ID" value="ETO14564.1"/>
    <property type="molecule type" value="Genomic_DNA"/>
</dbReference>
<feature type="transmembrane region" description="Helical" evidence="2">
    <location>
        <begin position="175"/>
        <end position="199"/>
    </location>
</feature>
<feature type="compositionally biased region" description="Low complexity" evidence="1">
    <location>
        <begin position="30"/>
        <end position="47"/>
    </location>
</feature>
<keyword evidence="2" id="KW-1133">Transmembrane helix</keyword>
<keyword evidence="2" id="KW-0812">Transmembrane</keyword>
<accession>X6ML31</accession>
<dbReference type="Proteomes" id="UP000023152">
    <property type="component" value="Unassembled WGS sequence"/>
</dbReference>
<dbReference type="AlphaFoldDB" id="X6ML31"/>
<protein>
    <submittedName>
        <fullName evidence="3">Uncharacterized protein</fullName>
    </submittedName>
</protein>
<gene>
    <name evidence="3" type="ORF">RFI_22804</name>
</gene>
<sequence>MDIDSEKTALLKDSLYHEIRIEPKQLTQIELSSLPSPSPPGSEGSFGSEEIAAHLQEVDCAEEEEIEGANVYIRVDDPMEMNNEEMTQMLYWSVKSKPKLASWALSPAMCGDLLEEGPIRTIQGINKSCKLKSPTKKNEGLIYTFPTVTQETWSRMSKNTFICDGRLMVGTDVSYFAITNALIFVIGLLYFGFMFSFFLM</sequence>
<keyword evidence="4" id="KW-1185">Reference proteome</keyword>
<evidence type="ECO:0000313" key="3">
    <source>
        <dbReference type="EMBL" id="ETO14564.1"/>
    </source>
</evidence>
<keyword evidence="2" id="KW-0472">Membrane</keyword>
<reference evidence="3 4" key="1">
    <citation type="journal article" date="2013" name="Curr. Biol.">
        <title>The Genome of the Foraminiferan Reticulomyxa filosa.</title>
        <authorList>
            <person name="Glockner G."/>
            <person name="Hulsmann N."/>
            <person name="Schleicher M."/>
            <person name="Noegel A.A."/>
            <person name="Eichinger L."/>
            <person name="Gallinger C."/>
            <person name="Pawlowski J."/>
            <person name="Sierra R."/>
            <person name="Euteneuer U."/>
            <person name="Pillet L."/>
            <person name="Moustafa A."/>
            <person name="Platzer M."/>
            <person name="Groth M."/>
            <person name="Szafranski K."/>
            <person name="Schliwa M."/>
        </authorList>
    </citation>
    <scope>NUCLEOTIDE SEQUENCE [LARGE SCALE GENOMIC DNA]</scope>
</reference>